<accession>A0A087U8G4</accession>
<dbReference type="OrthoDB" id="6437305at2759"/>
<keyword evidence="3" id="KW-1185">Reference proteome</keyword>
<reference evidence="2 3" key="1">
    <citation type="submission" date="2013-11" db="EMBL/GenBank/DDBJ databases">
        <title>Genome sequencing of Stegodyphus mimosarum.</title>
        <authorList>
            <person name="Bechsgaard J."/>
        </authorList>
    </citation>
    <scope>NUCLEOTIDE SEQUENCE [LARGE SCALE GENOMIC DNA]</scope>
</reference>
<evidence type="ECO:0000313" key="2">
    <source>
        <dbReference type="EMBL" id="KFM73653.1"/>
    </source>
</evidence>
<feature type="domain" description="PiggyBac transposable element-derived protein" evidence="1">
    <location>
        <begin position="108"/>
        <end position="467"/>
    </location>
</feature>
<evidence type="ECO:0000259" key="1">
    <source>
        <dbReference type="Pfam" id="PF13843"/>
    </source>
</evidence>
<dbReference type="GO" id="GO:0043565">
    <property type="term" value="F:sequence-specific DNA binding"/>
    <property type="evidence" value="ECO:0007669"/>
    <property type="project" value="TreeGrafter"/>
</dbReference>
<dbReference type="PANTHER" id="PTHR47055:SF3">
    <property type="entry name" value="PHORBOL-ESTER_DAG-TYPE DOMAIN-CONTAINING PROTEIN"/>
    <property type="match status" value="1"/>
</dbReference>
<gene>
    <name evidence="2" type="ORF">X975_21614</name>
</gene>
<proteinExistence type="predicted"/>
<feature type="non-terminal residue" evidence="2">
    <location>
        <position position="547"/>
    </location>
</feature>
<sequence>MEPPDNVVISDEDSGDEDYVGMDNLSGNQLRANAEIRFRGKSNIILSQSVNKDIANENSNDEDNTPPLKKKRFIEKRKWVMSDLTNVQREKWNWNEDWNRSMEISSKSPCNLFEQFFDDDVLDYIVYHTKLYARQKGNHVFDITSEEMKAFIGILIVSGYVAVPRRRMFWENSDDTKNIAVSNAMRRNRFEEIMKYLHFCDNNNIDKEDKYAKLRNMMCMINDRFLKAFPLQQGLDVDEAMIPYYGRHPGKQFIRGKPIRFGFKAWCLNCPNGYLVQFDFYQGKDASKMENQKEYGLEGSVVLDLISELPKHPFTIAIDNYFTSIRLVEELSNSGFAVVGTARENRIGNCPIETVKNLRKKERGVIDYRKEISSGVIVVRWKDSNVVTTVSNCTGVNPLGSAKRWSSSEKQKIAVPQPHAITIYNKFMGGTDRMDENISNYRIGFRGKKWWFPLAMFLIDASIQNAWLLHRMFCKKEDTMDQLEFRRTISKNYLKQFGVLPKPGRAIASTKMSKRVTNEIRFDEIGHTIVVSKTQLRCAQCPGLDLS</sequence>
<dbReference type="STRING" id="407821.A0A087U8G4"/>
<evidence type="ECO:0000313" key="3">
    <source>
        <dbReference type="Proteomes" id="UP000054359"/>
    </source>
</evidence>
<dbReference type="OMA" id="QRADIHI"/>
<dbReference type="InterPro" id="IPR029526">
    <property type="entry name" value="PGBD"/>
</dbReference>
<protein>
    <submittedName>
        <fullName evidence="2">PiggyBac transposable element-derived protein 3</fullName>
    </submittedName>
</protein>
<dbReference type="Proteomes" id="UP000054359">
    <property type="component" value="Unassembled WGS sequence"/>
</dbReference>
<dbReference type="PANTHER" id="PTHR47055">
    <property type="entry name" value="DDE_TNP_1_7 DOMAIN-CONTAINING PROTEIN"/>
    <property type="match status" value="1"/>
</dbReference>
<name>A0A087U8G4_STEMI</name>
<dbReference type="Pfam" id="PF13843">
    <property type="entry name" value="DDE_Tnp_1_7"/>
    <property type="match status" value="1"/>
</dbReference>
<dbReference type="AlphaFoldDB" id="A0A087U8G4"/>
<dbReference type="InterPro" id="IPR052638">
    <property type="entry name" value="PiggyBac_TE-derived"/>
</dbReference>
<dbReference type="EMBL" id="KK118708">
    <property type="protein sequence ID" value="KFM73653.1"/>
    <property type="molecule type" value="Genomic_DNA"/>
</dbReference>
<organism evidence="2 3">
    <name type="scientific">Stegodyphus mimosarum</name>
    <name type="common">African social velvet spider</name>
    <dbReference type="NCBI Taxonomy" id="407821"/>
    <lineage>
        <taxon>Eukaryota</taxon>
        <taxon>Metazoa</taxon>
        <taxon>Ecdysozoa</taxon>
        <taxon>Arthropoda</taxon>
        <taxon>Chelicerata</taxon>
        <taxon>Arachnida</taxon>
        <taxon>Araneae</taxon>
        <taxon>Araneomorphae</taxon>
        <taxon>Entelegynae</taxon>
        <taxon>Eresoidea</taxon>
        <taxon>Eresidae</taxon>
        <taxon>Stegodyphus</taxon>
    </lineage>
</organism>